<sequence length="100" mass="11572">MQDVMARGSPDTLVAEIAQRNEAILVAVDKDMRQIAKQNGVGKLRFRSLHLLQFRCSEPQAVHRVREAIELIESEWEIACSRVARRFWVEIGGNYIRTHR</sequence>
<dbReference type="Proteomes" id="UP000006833">
    <property type="component" value="Chromosome"/>
</dbReference>
<accession>A8LM55</accession>
<keyword evidence="3" id="KW-1185">Reference proteome</keyword>
<dbReference type="HOGENOM" id="CLU_2301339_0_0_5"/>
<protein>
    <recommendedName>
        <fullName evidence="1">DUF5615 domain-containing protein</fullName>
    </recommendedName>
</protein>
<evidence type="ECO:0000259" key="1">
    <source>
        <dbReference type="Pfam" id="PF18480"/>
    </source>
</evidence>
<dbReference type="KEGG" id="dsh:Dshi_0283"/>
<evidence type="ECO:0000313" key="3">
    <source>
        <dbReference type="Proteomes" id="UP000006833"/>
    </source>
</evidence>
<dbReference type="Pfam" id="PF18480">
    <property type="entry name" value="DUF5615"/>
    <property type="match status" value="1"/>
</dbReference>
<proteinExistence type="predicted"/>
<organism evidence="2 3">
    <name type="scientific">Dinoroseobacter shibae (strain DSM 16493 / NCIMB 14021 / DFL 12)</name>
    <dbReference type="NCBI Taxonomy" id="398580"/>
    <lineage>
        <taxon>Bacteria</taxon>
        <taxon>Pseudomonadati</taxon>
        <taxon>Pseudomonadota</taxon>
        <taxon>Alphaproteobacteria</taxon>
        <taxon>Rhodobacterales</taxon>
        <taxon>Roseobacteraceae</taxon>
        <taxon>Dinoroseobacter</taxon>
    </lineage>
</organism>
<dbReference type="InterPro" id="IPR041049">
    <property type="entry name" value="DUF5615"/>
</dbReference>
<dbReference type="AlphaFoldDB" id="A8LM55"/>
<reference evidence="3" key="1">
    <citation type="journal article" date="2010" name="ISME J.">
        <title>The complete genome sequence of the algal symbiont Dinoroseobacter shibae: a hitchhiker's guide to life in the sea.</title>
        <authorList>
            <person name="Wagner-Dobler I."/>
            <person name="Ballhausen B."/>
            <person name="Berger M."/>
            <person name="Brinkhoff T."/>
            <person name="Buchholz I."/>
            <person name="Bunk B."/>
            <person name="Cypionka H."/>
            <person name="Daniel R."/>
            <person name="Drepper T."/>
            <person name="Gerdts G."/>
            <person name="Hahnke S."/>
            <person name="Han C."/>
            <person name="Jahn D."/>
            <person name="Kalhoefer D."/>
            <person name="Kiss H."/>
            <person name="Klenk H.P."/>
            <person name="Kyrpides N."/>
            <person name="Liebl W."/>
            <person name="Liesegang H."/>
            <person name="Meincke L."/>
            <person name="Pati A."/>
            <person name="Petersen J."/>
            <person name="Piekarski T."/>
            <person name="Pommerenke C."/>
            <person name="Pradella S."/>
            <person name="Pukall R."/>
            <person name="Rabus R."/>
            <person name="Stackebrandt E."/>
            <person name="Thole S."/>
            <person name="Thompson L."/>
            <person name="Tielen P."/>
            <person name="Tomasch J."/>
            <person name="von Jan M."/>
            <person name="Wanphrut N."/>
            <person name="Wichels A."/>
            <person name="Zech H."/>
            <person name="Simon M."/>
        </authorList>
    </citation>
    <scope>NUCLEOTIDE SEQUENCE [LARGE SCALE GENOMIC DNA]</scope>
    <source>
        <strain evidence="3">DSM 16493 / NCIMB 14021 / DFL 12</strain>
    </source>
</reference>
<evidence type="ECO:0000313" key="2">
    <source>
        <dbReference type="EMBL" id="ABV92032.1"/>
    </source>
</evidence>
<name>A8LM55_DINSH</name>
<dbReference type="EMBL" id="CP000830">
    <property type="protein sequence ID" value="ABV92032.1"/>
    <property type="molecule type" value="Genomic_DNA"/>
</dbReference>
<feature type="domain" description="DUF5615" evidence="1">
    <location>
        <begin position="2"/>
        <end position="83"/>
    </location>
</feature>
<gene>
    <name evidence="2" type="ordered locus">Dshi_0283</name>
</gene>